<keyword evidence="1" id="KW-0732">Signal</keyword>
<name>A0A813DSB7_POLGL</name>
<evidence type="ECO:0008006" key="4">
    <source>
        <dbReference type="Google" id="ProtNLM"/>
    </source>
</evidence>
<gene>
    <name evidence="2" type="ORF">PGLA1383_LOCUS9511</name>
</gene>
<feature type="signal peptide" evidence="1">
    <location>
        <begin position="1"/>
        <end position="21"/>
    </location>
</feature>
<feature type="chain" id="PRO_5032318854" description="Fibronectin type-III domain-containing protein" evidence="1">
    <location>
        <begin position="22"/>
        <end position="507"/>
    </location>
</feature>
<evidence type="ECO:0000313" key="3">
    <source>
        <dbReference type="Proteomes" id="UP000654075"/>
    </source>
</evidence>
<proteinExistence type="predicted"/>
<dbReference type="CDD" id="cd00063">
    <property type="entry name" value="FN3"/>
    <property type="match status" value="1"/>
</dbReference>
<keyword evidence="3" id="KW-1185">Reference proteome</keyword>
<dbReference type="SUPFAM" id="SSF49265">
    <property type="entry name" value="Fibronectin type III"/>
    <property type="match status" value="1"/>
</dbReference>
<accession>A0A813DSB7</accession>
<evidence type="ECO:0000256" key="1">
    <source>
        <dbReference type="SAM" id="SignalP"/>
    </source>
</evidence>
<dbReference type="AlphaFoldDB" id="A0A813DSB7"/>
<sequence>MSYRLFFSVVVASACLQIGSSSLQSLQGLRPLPLGVRVLPAEKCIGEPADETVFSLDGGCHKIQGVMGVTEEYQGSCNSTVIDLKVFMDFTGSCTGMVTPWPQAAGVCVAGLRGQPQIMTCNRNSFTRKLWSLAPAVPRNLRCTGATAQTLQTFCEVDPSLVDEVAFELSLPFARSSLSYTAQVRSGSGSIMTTIPGLRPGTSHKVRVRAHLRGESEGNPAAWSLLSPEEGCTTLAEDKEELDMLSHGASHWLEVFRVANGAGLPDFLDQHNAADLVGLASYLDDGEPKPITRYCVEVLNASLPHITADAGAAVSSYAEFASCNAGKCVCMHQNDRAIARQPREEIMSSCHFPAADDLQNMCRCSAKSGELSRQYVGRTLIQIPICVPTNLQKENFTLPREYPALIDPAAPVGHWFSFPSPGRCSLGTRPGNGACTWQLAPLSHTVMSAKTPAHIPDMSKEYTCWDTAFILSTSETIRQAFSHLDLPPCGSEASPSLQSRQAMSLVV</sequence>
<protein>
    <recommendedName>
        <fullName evidence="4">Fibronectin type-III domain-containing protein</fullName>
    </recommendedName>
</protein>
<dbReference type="EMBL" id="CAJNNV010004477">
    <property type="protein sequence ID" value="CAE8590797.1"/>
    <property type="molecule type" value="Genomic_DNA"/>
</dbReference>
<reference evidence="2" key="1">
    <citation type="submission" date="2021-02" db="EMBL/GenBank/DDBJ databases">
        <authorList>
            <person name="Dougan E. K."/>
            <person name="Rhodes N."/>
            <person name="Thang M."/>
            <person name="Chan C."/>
        </authorList>
    </citation>
    <scope>NUCLEOTIDE SEQUENCE</scope>
</reference>
<dbReference type="PROSITE" id="PS51257">
    <property type="entry name" value="PROKAR_LIPOPROTEIN"/>
    <property type="match status" value="1"/>
</dbReference>
<dbReference type="InterPro" id="IPR003961">
    <property type="entry name" value="FN3_dom"/>
</dbReference>
<organism evidence="2 3">
    <name type="scientific">Polarella glacialis</name>
    <name type="common">Dinoflagellate</name>
    <dbReference type="NCBI Taxonomy" id="89957"/>
    <lineage>
        <taxon>Eukaryota</taxon>
        <taxon>Sar</taxon>
        <taxon>Alveolata</taxon>
        <taxon>Dinophyceae</taxon>
        <taxon>Suessiales</taxon>
        <taxon>Suessiaceae</taxon>
        <taxon>Polarella</taxon>
    </lineage>
</organism>
<dbReference type="InterPro" id="IPR036116">
    <property type="entry name" value="FN3_sf"/>
</dbReference>
<evidence type="ECO:0000313" key="2">
    <source>
        <dbReference type="EMBL" id="CAE8590797.1"/>
    </source>
</evidence>
<comment type="caution">
    <text evidence="2">The sequence shown here is derived from an EMBL/GenBank/DDBJ whole genome shotgun (WGS) entry which is preliminary data.</text>
</comment>
<dbReference type="Proteomes" id="UP000654075">
    <property type="component" value="Unassembled WGS sequence"/>
</dbReference>